<dbReference type="Proteomes" id="UP001302652">
    <property type="component" value="Chromosome 2"/>
</dbReference>
<dbReference type="EMBL" id="CP136512">
    <property type="protein sequence ID" value="WOD16905.1"/>
    <property type="molecule type" value="Genomic_DNA"/>
</dbReference>
<name>A0ABZ0EIY5_9BURK</name>
<evidence type="ECO:0000313" key="1">
    <source>
        <dbReference type="EMBL" id="WOD16905.1"/>
    </source>
</evidence>
<organism evidence="1 2">
    <name type="scientific">Paraburkholderia kirstenboschensis</name>
    <dbReference type="NCBI Taxonomy" id="1245436"/>
    <lineage>
        <taxon>Bacteria</taxon>
        <taxon>Pseudomonadati</taxon>
        <taxon>Pseudomonadota</taxon>
        <taxon>Betaproteobacteria</taxon>
        <taxon>Burkholderiales</taxon>
        <taxon>Burkholderiaceae</taxon>
        <taxon>Paraburkholderia</taxon>
    </lineage>
</organism>
<proteinExistence type="predicted"/>
<protein>
    <submittedName>
        <fullName evidence="1">Uncharacterized protein</fullName>
    </submittedName>
</protein>
<keyword evidence="2" id="KW-1185">Reference proteome</keyword>
<reference evidence="1 2" key="1">
    <citation type="submission" date="2023-10" db="EMBL/GenBank/DDBJ databases">
        <title>Surface-active antibiotics is a multifunctional adaptation for post-fire microbes.</title>
        <authorList>
            <person name="Liu M.D."/>
            <person name="Du Y."/>
            <person name="Koupaei S.K."/>
            <person name="Kim N.R."/>
            <person name="Zhang W."/>
            <person name="Traxler M.F."/>
        </authorList>
    </citation>
    <scope>NUCLEOTIDE SEQUENCE [LARGE SCALE GENOMIC DNA]</scope>
    <source>
        <strain evidence="1 2">F3</strain>
    </source>
</reference>
<dbReference type="RefSeq" id="WP_317019499.1">
    <property type="nucleotide sequence ID" value="NZ_CP136512.1"/>
</dbReference>
<gene>
    <name evidence="1" type="ORF">RW095_13630</name>
</gene>
<sequence>MTWKAKLAGKLFGDELSATLPEWSEASELMLNDQSQVPYPSLVPDLSAPAKRSALYSALFAAGGDGGGMVKCSGREAHESECFAQYDAHMSMCNAIAPYMGGARAIALCKQKAFQIYQECRGY</sequence>
<evidence type="ECO:0000313" key="2">
    <source>
        <dbReference type="Proteomes" id="UP001302652"/>
    </source>
</evidence>
<accession>A0ABZ0EIY5</accession>